<evidence type="ECO:0000259" key="2">
    <source>
        <dbReference type="SMART" id="SM00829"/>
    </source>
</evidence>
<sequence>MADRNRFVTLNRHVAGGPVEETVFSLAEGTRPAPGDGEVLLRPLALSVDPYLRGQMTGIDTFYLPQFALGQPITSLGVGRVVESRHPGFAAGDLVQGVMQWADYSLWSGSDTLKGVGALGPVDPAIDKLSHALGVYGLNGMTALFGMVGVARPEPGDTVLVSGAAGGIGAVAGQIAHILGARVIGLAGSQAKCDTLVRDLGFDAALNYRSATLADDLRQAMPRGPDIYFDNVGGAVSQAVMAMMRRHTRVVECGQISTYDDENGGWTVDIRPIHANGLIWESFTTAHFAEFYPGGLAQLIHWVRAGKIKILETEHRGLEAAPRAMVGLLRGENIGKMVVTLE</sequence>
<dbReference type="AlphaFoldDB" id="A0A1T5ES70"/>
<dbReference type="FunFam" id="3.40.50.720:FF:000121">
    <property type="entry name" value="Prostaglandin reductase 2"/>
    <property type="match status" value="1"/>
</dbReference>
<name>A0A1T5ES70_9SPHN</name>
<dbReference type="PANTHER" id="PTHR43205">
    <property type="entry name" value="PROSTAGLANDIN REDUCTASE"/>
    <property type="match status" value="1"/>
</dbReference>
<dbReference type="Gene3D" id="3.40.50.720">
    <property type="entry name" value="NAD(P)-binding Rossmann-like Domain"/>
    <property type="match status" value="1"/>
</dbReference>
<dbReference type="PANTHER" id="PTHR43205:SF7">
    <property type="entry name" value="PROSTAGLANDIN REDUCTASE 1"/>
    <property type="match status" value="1"/>
</dbReference>
<keyword evidence="4" id="KW-1185">Reference proteome</keyword>
<dbReference type="InterPro" id="IPR045010">
    <property type="entry name" value="MDR_fam"/>
</dbReference>
<dbReference type="InterPro" id="IPR041694">
    <property type="entry name" value="ADH_N_2"/>
</dbReference>
<dbReference type="Proteomes" id="UP000189818">
    <property type="component" value="Unassembled WGS sequence"/>
</dbReference>
<dbReference type="SUPFAM" id="SSF51735">
    <property type="entry name" value="NAD(P)-binding Rossmann-fold domains"/>
    <property type="match status" value="1"/>
</dbReference>
<evidence type="ECO:0000313" key="3">
    <source>
        <dbReference type="EMBL" id="SKB86791.1"/>
    </source>
</evidence>
<dbReference type="GO" id="GO:0016628">
    <property type="term" value="F:oxidoreductase activity, acting on the CH-CH group of donors, NAD or NADP as acceptor"/>
    <property type="evidence" value="ECO:0007669"/>
    <property type="project" value="InterPro"/>
</dbReference>
<dbReference type="InterPro" id="IPR020843">
    <property type="entry name" value="ER"/>
</dbReference>
<keyword evidence="1" id="KW-0560">Oxidoreductase</keyword>
<dbReference type="Pfam" id="PF16884">
    <property type="entry name" value="ADH_N_2"/>
    <property type="match status" value="1"/>
</dbReference>
<dbReference type="Pfam" id="PF00107">
    <property type="entry name" value="ADH_zinc_N"/>
    <property type="match status" value="1"/>
</dbReference>
<reference evidence="4" key="1">
    <citation type="submission" date="2017-02" db="EMBL/GenBank/DDBJ databases">
        <authorList>
            <person name="Varghese N."/>
            <person name="Submissions S."/>
        </authorList>
    </citation>
    <scope>NUCLEOTIDE SEQUENCE [LARGE SCALE GENOMIC DNA]</scope>
    <source>
        <strain evidence="4">UM2</strain>
    </source>
</reference>
<dbReference type="InterPro" id="IPR013149">
    <property type="entry name" value="ADH-like_C"/>
</dbReference>
<feature type="domain" description="Enoyl reductase (ER)" evidence="2">
    <location>
        <begin position="17"/>
        <end position="339"/>
    </location>
</feature>
<dbReference type="InterPro" id="IPR011032">
    <property type="entry name" value="GroES-like_sf"/>
</dbReference>
<dbReference type="EMBL" id="FUYM01000007">
    <property type="protein sequence ID" value="SKB86791.1"/>
    <property type="molecule type" value="Genomic_DNA"/>
</dbReference>
<protein>
    <recommendedName>
        <fullName evidence="2">Enoyl reductase (ER) domain-containing protein</fullName>
    </recommendedName>
</protein>
<dbReference type="Gene3D" id="3.90.180.10">
    <property type="entry name" value="Medium-chain alcohol dehydrogenases, catalytic domain"/>
    <property type="match status" value="1"/>
</dbReference>
<dbReference type="STRING" id="439228.SAMN06295920_107186"/>
<organism evidence="3 4">
    <name type="scientific">Rhizorhabdus histidinilytica</name>
    <dbReference type="NCBI Taxonomy" id="439228"/>
    <lineage>
        <taxon>Bacteria</taxon>
        <taxon>Pseudomonadati</taxon>
        <taxon>Pseudomonadota</taxon>
        <taxon>Alphaproteobacteria</taxon>
        <taxon>Sphingomonadales</taxon>
        <taxon>Sphingomonadaceae</taxon>
        <taxon>Rhizorhabdus</taxon>
    </lineage>
</organism>
<dbReference type="SUPFAM" id="SSF50129">
    <property type="entry name" value="GroES-like"/>
    <property type="match status" value="1"/>
</dbReference>
<evidence type="ECO:0000313" key="4">
    <source>
        <dbReference type="Proteomes" id="UP000189818"/>
    </source>
</evidence>
<evidence type="ECO:0000256" key="1">
    <source>
        <dbReference type="ARBA" id="ARBA00023002"/>
    </source>
</evidence>
<dbReference type="RefSeq" id="WP_176152601.1">
    <property type="nucleotide sequence ID" value="NZ_FUYM01000007.1"/>
</dbReference>
<accession>A0A1T5ES70</accession>
<dbReference type="CDD" id="cd05288">
    <property type="entry name" value="PGDH"/>
    <property type="match status" value="1"/>
</dbReference>
<proteinExistence type="predicted"/>
<dbReference type="SMART" id="SM00829">
    <property type="entry name" value="PKS_ER"/>
    <property type="match status" value="1"/>
</dbReference>
<dbReference type="InterPro" id="IPR036291">
    <property type="entry name" value="NAD(P)-bd_dom_sf"/>
</dbReference>
<gene>
    <name evidence="3" type="ORF">SAMN06295920_107186</name>
</gene>